<dbReference type="EMBL" id="CP094529">
    <property type="protein sequence ID" value="UOE39045.1"/>
    <property type="molecule type" value="Genomic_DNA"/>
</dbReference>
<name>A0ABY4BIX5_9FLAO</name>
<gene>
    <name evidence="2" type="ORF">MTP08_04525</name>
</gene>
<dbReference type="RefSeq" id="WP_243577227.1">
    <property type="nucleotide sequence ID" value="NZ_CP094529.1"/>
</dbReference>
<sequence length="230" mass="26150">MKSILNKISSFFFIVFFHFANAQVGINTNNPSRMLDVEGTMKVHNLNDAHANADYDQSIVTDSNGNIDFTKKSSLLPSGNSNNTDKESFSQIYNTTDGNGDGNKILKCGKFQFSLTSTSDSKIRFRLNDNPNTQVGIYMNMEQNWDSNGYQFFQGKSYFGTPDEKFLFDSTNYTVWQNLAEAQLADFEQNVLNFQYPGDSDFYRLIIYRIKQSVGSTPDSRDFAVVCEKF</sequence>
<evidence type="ECO:0000313" key="3">
    <source>
        <dbReference type="Proteomes" id="UP000831068"/>
    </source>
</evidence>
<dbReference type="Proteomes" id="UP000831068">
    <property type="component" value="Chromosome"/>
</dbReference>
<feature type="signal peptide" evidence="1">
    <location>
        <begin position="1"/>
        <end position="22"/>
    </location>
</feature>
<protein>
    <submittedName>
        <fullName evidence="2">Uncharacterized protein</fullName>
    </submittedName>
</protein>
<evidence type="ECO:0000256" key="1">
    <source>
        <dbReference type="SAM" id="SignalP"/>
    </source>
</evidence>
<keyword evidence="3" id="KW-1185">Reference proteome</keyword>
<evidence type="ECO:0000313" key="2">
    <source>
        <dbReference type="EMBL" id="UOE39045.1"/>
    </source>
</evidence>
<feature type="chain" id="PRO_5047233106" evidence="1">
    <location>
        <begin position="23"/>
        <end position="230"/>
    </location>
</feature>
<accession>A0ABY4BIX5</accession>
<organism evidence="2 3">
    <name type="scientific">Chryseobacterium oryzae</name>
    <dbReference type="NCBI Taxonomy" id="2929799"/>
    <lineage>
        <taxon>Bacteria</taxon>
        <taxon>Pseudomonadati</taxon>
        <taxon>Bacteroidota</taxon>
        <taxon>Flavobacteriia</taxon>
        <taxon>Flavobacteriales</taxon>
        <taxon>Weeksellaceae</taxon>
        <taxon>Chryseobacterium group</taxon>
        <taxon>Chryseobacterium</taxon>
    </lineage>
</organism>
<keyword evidence="1" id="KW-0732">Signal</keyword>
<proteinExistence type="predicted"/>
<reference evidence="2 3" key="1">
    <citation type="submission" date="2022-03" db="EMBL/GenBank/DDBJ databases">
        <title>Chryseobacterium sp. isolated from the Andong Sikhe.</title>
        <authorList>
            <person name="Won M."/>
            <person name="Kim S.-J."/>
            <person name="Kwon S.-W."/>
        </authorList>
    </citation>
    <scope>NUCLEOTIDE SEQUENCE [LARGE SCALE GENOMIC DNA]</scope>
    <source>
        <strain evidence="2 3">ADR-1</strain>
    </source>
</reference>